<evidence type="ECO:0000313" key="1">
    <source>
        <dbReference type="EMBL" id="BES87730.1"/>
    </source>
</evidence>
<sequence>MLLKFLTNFTCPELRLGKFMIHESGDGISMMPMEHTQHDMAYKALAVMSMFVQVHYRSNRVLPHIIPITKTLPNLLI</sequence>
<organism evidence="1 2">
    <name type="scientific">Nesidiocoris tenuis</name>
    <dbReference type="NCBI Taxonomy" id="355587"/>
    <lineage>
        <taxon>Eukaryota</taxon>
        <taxon>Metazoa</taxon>
        <taxon>Ecdysozoa</taxon>
        <taxon>Arthropoda</taxon>
        <taxon>Hexapoda</taxon>
        <taxon>Insecta</taxon>
        <taxon>Pterygota</taxon>
        <taxon>Neoptera</taxon>
        <taxon>Paraneoptera</taxon>
        <taxon>Hemiptera</taxon>
        <taxon>Heteroptera</taxon>
        <taxon>Panheteroptera</taxon>
        <taxon>Cimicomorpha</taxon>
        <taxon>Miridae</taxon>
        <taxon>Dicyphina</taxon>
        <taxon>Nesidiocoris</taxon>
    </lineage>
</organism>
<dbReference type="EMBL" id="AP028909">
    <property type="protein sequence ID" value="BES87730.1"/>
    <property type="molecule type" value="Genomic_DNA"/>
</dbReference>
<protein>
    <submittedName>
        <fullName evidence="1">Uncharacterized protein</fullName>
    </submittedName>
</protein>
<keyword evidence="2" id="KW-1185">Reference proteome</keyword>
<dbReference type="Proteomes" id="UP001307889">
    <property type="component" value="Chromosome 1"/>
</dbReference>
<reference evidence="1 2" key="1">
    <citation type="submission" date="2023-09" db="EMBL/GenBank/DDBJ databases">
        <title>Nesidiocoris tenuis whole genome shotgun sequence.</title>
        <authorList>
            <person name="Shibata T."/>
            <person name="Shimoda M."/>
            <person name="Kobayashi T."/>
            <person name="Uehara T."/>
        </authorList>
    </citation>
    <scope>NUCLEOTIDE SEQUENCE [LARGE SCALE GENOMIC DNA]</scope>
    <source>
        <strain evidence="1 2">Japan</strain>
    </source>
</reference>
<gene>
    <name evidence="1" type="ORF">NTJ_00535</name>
</gene>
<evidence type="ECO:0000313" key="2">
    <source>
        <dbReference type="Proteomes" id="UP001307889"/>
    </source>
</evidence>
<accession>A0ABN7A672</accession>
<proteinExistence type="predicted"/>
<name>A0ABN7A672_9HEMI</name>